<dbReference type="InterPro" id="IPR043504">
    <property type="entry name" value="Peptidase_S1_PA_chymotrypsin"/>
</dbReference>
<accession>A0AAW0TGL7</accession>
<feature type="chain" id="PRO_5043956951" description="Peptidase S1 domain-containing protein" evidence="5">
    <location>
        <begin position="20"/>
        <end position="428"/>
    </location>
</feature>
<dbReference type="InterPro" id="IPR001254">
    <property type="entry name" value="Trypsin_dom"/>
</dbReference>
<dbReference type="FunFam" id="2.40.10.10:FF:000038">
    <property type="entry name" value="Serine protease"/>
    <property type="match status" value="1"/>
</dbReference>
<evidence type="ECO:0000256" key="1">
    <source>
        <dbReference type="ARBA" id="ARBA00004613"/>
    </source>
</evidence>
<feature type="signal peptide" evidence="5">
    <location>
        <begin position="1"/>
        <end position="19"/>
    </location>
</feature>
<dbReference type="SMART" id="SM00020">
    <property type="entry name" value="Tryp_SPc"/>
    <property type="match status" value="1"/>
</dbReference>
<sequence>MKSTLVVIVVAALVAVGDAATRNRRQASGCFWWAGECKEENKDGQEPQAGGNADKKIEEEPTVRQHHQHQEYQEYASCDKYRGVCVPYYLCRDNNIVTDGAGIIDIRIGGQKDNVTRSTSECPSFLDVCCTSPLPSTTTPPPAPYRSDCGKRNYQGIDVRIQGFQDNQAQFAEFPWMTAILRKELVDGTQKNFYVCGGSLIHPSIILTVAHCVAKLEAGQLTVRLGEWDTQRQYEPHPYQDRDVNAIVIHPQYNRGGALYNDFALLYLNSPAELSYNVDTVCLGIPFDYNQCLVTGWGKDKFGRDGVYQNVLKKVDLPLWEHERCQNALRTTRLGQYFNLHQSFTCAGGEAGKDSCSGDGGSPLVCQNLKTGKYVQAGMVAWGIGCGTAGVPGVYADVPYANEWIVQEADNLLRNTPGYTRSYWQVEQ</sequence>
<dbReference type="PRINTS" id="PR00722">
    <property type="entry name" value="CHYMOTRYPSIN"/>
</dbReference>
<dbReference type="InterPro" id="IPR001314">
    <property type="entry name" value="Peptidase_S1A"/>
</dbReference>
<keyword evidence="5" id="KW-0732">Signal</keyword>
<dbReference type="PROSITE" id="PS50240">
    <property type="entry name" value="TRYPSIN_DOM"/>
    <property type="match status" value="1"/>
</dbReference>
<evidence type="ECO:0000256" key="5">
    <source>
        <dbReference type="SAM" id="SignalP"/>
    </source>
</evidence>
<dbReference type="Gene3D" id="2.40.10.10">
    <property type="entry name" value="Trypsin-like serine proteases"/>
    <property type="match status" value="2"/>
</dbReference>
<dbReference type="InterPro" id="IPR051487">
    <property type="entry name" value="Ser/Thr_Proteases_Immune/Dev"/>
</dbReference>
<dbReference type="EMBL" id="JARAKH010000031">
    <property type="protein sequence ID" value="KAK8386408.1"/>
    <property type="molecule type" value="Genomic_DNA"/>
</dbReference>
<comment type="similarity">
    <text evidence="4">Belongs to the peptidase S1 family. CLIP subfamily.</text>
</comment>
<dbReference type="GO" id="GO:0006508">
    <property type="term" value="P:proteolysis"/>
    <property type="evidence" value="ECO:0007669"/>
    <property type="project" value="InterPro"/>
</dbReference>
<dbReference type="CDD" id="cd00190">
    <property type="entry name" value="Tryp_SPc"/>
    <property type="match status" value="1"/>
</dbReference>
<dbReference type="AlphaFoldDB" id="A0AAW0TGL7"/>
<reference evidence="7 8" key="1">
    <citation type="submission" date="2023-03" db="EMBL/GenBank/DDBJ databases">
        <title>High-quality genome of Scylla paramamosain provides insights in environmental adaptation.</title>
        <authorList>
            <person name="Zhang L."/>
        </authorList>
    </citation>
    <scope>NUCLEOTIDE SEQUENCE [LARGE SCALE GENOMIC DNA]</scope>
    <source>
        <strain evidence="7">LZ_2023a</strain>
        <tissue evidence="7">Muscle</tissue>
    </source>
</reference>
<dbReference type="Proteomes" id="UP001487740">
    <property type="component" value="Unassembled WGS sequence"/>
</dbReference>
<dbReference type="Pfam" id="PF18322">
    <property type="entry name" value="CLIP_1"/>
    <property type="match status" value="1"/>
</dbReference>
<feature type="domain" description="Peptidase S1" evidence="6">
    <location>
        <begin position="161"/>
        <end position="410"/>
    </location>
</feature>
<keyword evidence="3" id="KW-1015">Disulfide bond</keyword>
<dbReference type="InterPro" id="IPR041515">
    <property type="entry name" value="PPAF-2-like_Clip"/>
</dbReference>
<dbReference type="SUPFAM" id="SSF50494">
    <property type="entry name" value="Trypsin-like serine proteases"/>
    <property type="match status" value="1"/>
</dbReference>
<dbReference type="Pfam" id="PF00089">
    <property type="entry name" value="Trypsin"/>
    <property type="match status" value="1"/>
</dbReference>
<evidence type="ECO:0000256" key="3">
    <source>
        <dbReference type="ARBA" id="ARBA00023157"/>
    </source>
</evidence>
<evidence type="ECO:0000313" key="7">
    <source>
        <dbReference type="EMBL" id="KAK8386408.1"/>
    </source>
</evidence>
<keyword evidence="2" id="KW-0964">Secreted</keyword>
<comment type="caution">
    <text evidence="7">The sequence shown here is derived from an EMBL/GenBank/DDBJ whole genome shotgun (WGS) entry which is preliminary data.</text>
</comment>
<evidence type="ECO:0000313" key="8">
    <source>
        <dbReference type="Proteomes" id="UP001487740"/>
    </source>
</evidence>
<evidence type="ECO:0000259" key="6">
    <source>
        <dbReference type="PROSITE" id="PS50240"/>
    </source>
</evidence>
<dbReference type="InterPro" id="IPR009003">
    <property type="entry name" value="Peptidase_S1_PA"/>
</dbReference>
<dbReference type="PANTHER" id="PTHR24256">
    <property type="entry name" value="TRYPTASE-RELATED"/>
    <property type="match status" value="1"/>
</dbReference>
<evidence type="ECO:0000256" key="4">
    <source>
        <dbReference type="ARBA" id="ARBA00024195"/>
    </source>
</evidence>
<proteinExistence type="inferred from homology"/>
<organism evidence="7 8">
    <name type="scientific">Scylla paramamosain</name>
    <name type="common">Mud crab</name>
    <dbReference type="NCBI Taxonomy" id="85552"/>
    <lineage>
        <taxon>Eukaryota</taxon>
        <taxon>Metazoa</taxon>
        <taxon>Ecdysozoa</taxon>
        <taxon>Arthropoda</taxon>
        <taxon>Crustacea</taxon>
        <taxon>Multicrustacea</taxon>
        <taxon>Malacostraca</taxon>
        <taxon>Eumalacostraca</taxon>
        <taxon>Eucarida</taxon>
        <taxon>Decapoda</taxon>
        <taxon>Pleocyemata</taxon>
        <taxon>Brachyura</taxon>
        <taxon>Eubrachyura</taxon>
        <taxon>Portunoidea</taxon>
        <taxon>Portunidae</taxon>
        <taxon>Portuninae</taxon>
        <taxon>Scylla</taxon>
    </lineage>
</organism>
<protein>
    <recommendedName>
        <fullName evidence="6">Peptidase S1 domain-containing protein</fullName>
    </recommendedName>
</protein>
<dbReference type="GO" id="GO:0004252">
    <property type="term" value="F:serine-type endopeptidase activity"/>
    <property type="evidence" value="ECO:0007669"/>
    <property type="project" value="InterPro"/>
</dbReference>
<keyword evidence="8" id="KW-1185">Reference proteome</keyword>
<comment type="subcellular location">
    <subcellularLocation>
        <location evidence="1">Secreted</location>
    </subcellularLocation>
</comment>
<name>A0AAW0TGL7_SCYPA</name>
<evidence type="ECO:0000256" key="2">
    <source>
        <dbReference type="ARBA" id="ARBA00022525"/>
    </source>
</evidence>
<dbReference type="GO" id="GO:0005576">
    <property type="term" value="C:extracellular region"/>
    <property type="evidence" value="ECO:0007669"/>
    <property type="project" value="UniProtKB-SubCell"/>
</dbReference>
<gene>
    <name evidence="7" type="ORF">O3P69_010820</name>
</gene>